<gene>
    <name evidence="2" type="ORF">D9758_011997</name>
</gene>
<protein>
    <submittedName>
        <fullName evidence="2">Uncharacterized protein</fullName>
    </submittedName>
</protein>
<sequence length="683" mass="76219">MLFFNSSSRLRASTASNVLVLTTRHCLQAPSNADSSHTIRNTRFFDVVNVLSHSPIVFTLSGLLDRVPVTQQDMLKSQIANHLLEYFRTNASQLGLSNVSDIYVDGRMTGQKSPSRPKVYSWQTQSREDSSRLALSPFSSQLSLPFRGLVDNVVGRFVTWHLVRRYPLILGTWCKQLDMEATFFPTIFRSILEMAKRSSNPTFRARFKELLKILKRQQLQSYEASHSSLSEYLGSETDLGDQEDLKMNQETAFCLSMESLYFTGSKRANFKSSAGNPLNPSDALDDDELSHDQSILPSENSTTSISADEPWAVGSSYTPHTLDLDGLCSDLDVPVDISGKCVESGYNSDYPLGIQLSSDDQGTQDVLRRSPSPWFIEVQDFLTHEDDPASADFSKHLSQSDEDIDIVFDQHDYPLPLSQPPQYTHSSQSSSQLLYPDGSQLLQHAYSPQLLSQLLHSDDEDLDLPMEPDLDHSKHPLALSFSQPFMQTPPSLTSSQLSHSDEDLDINMTSDLELMVSQHIPHVADISNVLDDQDYGTYSPEPHIMTLSCQPDTALPPFLSGPYSDTEDLFDSDPEAGNTVDSSSYQEQAHTMTPTTMSFQDVNLDFSDTEQDLDLQVDTDMEIADFDDGWGNSETERATQDSVDELTQCILDIDQGLGMDHLLEHEEDRRAARLSGSGHEASG</sequence>
<evidence type="ECO:0000256" key="1">
    <source>
        <dbReference type="SAM" id="MobiDB-lite"/>
    </source>
</evidence>
<dbReference type="EMBL" id="JAACJM010000111">
    <property type="protein sequence ID" value="KAF5345533.1"/>
    <property type="molecule type" value="Genomic_DNA"/>
</dbReference>
<name>A0A8H5CR51_9AGAR</name>
<comment type="caution">
    <text evidence="2">The sequence shown here is derived from an EMBL/GenBank/DDBJ whole genome shotgun (WGS) entry which is preliminary data.</text>
</comment>
<evidence type="ECO:0000313" key="3">
    <source>
        <dbReference type="Proteomes" id="UP000559256"/>
    </source>
</evidence>
<organism evidence="2 3">
    <name type="scientific">Tetrapyrgos nigripes</name>
    <dbReference type="NCBI Taxonomy" id="182062"/>
    <lineage>
        <taxon>Eukaryota</taxon>
        <taxon>Fungi</taxon>
        <taxon>Dikarya</taxon>
        <taxon>Basidiomycota</taxon>
        <taxon>Agaricomycotina</taxon>
        <taxon>Agaricomycetes</taxon>
        <taxon>Agaricomycetidae</taxon>
        <taxon>Agaricales</taxon>
        <taxon>Marasmiineae</taxon>
        <taxon>Marasmiaceae</taxon>
        <taxon>Tetrapyrgos</taxon>
    </lineage>
</organism>
<feature type="compositionally biased region" description="Polar residues" evidence="1">
    <location>
        <begin position="292"/>
        <end position="306"/>
    </location>
</feature>
<dbReference type="OrthoDB" id="3141012at2759"/>
<proteinExistence type="predicted"/>
<dbReference type="AlphaFoldDB" id="A0A8H5CR51"/>
<accession>A0A8H5CR51</accession>
<dbReference type="Proteomes" id="UP000559256">
    <property type="component" value="Unassembled WGS sequence"/>
</dbReference>
<feature type="region of interest" description="Disordered" evidence="1">
    <location>
        <begin position="272"/>
        <end position="310"/>
    </location>
</feature>
<evidence type="ECO:0000313" key="2">
    <source>
        <dbReference type="EMBL" id="KAF5345533.1"/>
    </source>
</evidence>
<reference evidence="2 3" key="1">
    <citation type="journal article" date="2020" name="ISME J.">
        <title>Uncovering the hidden diversity of litter-decomposition mechanisms in mushroom-forming fungi.</title>
        <authorList>
            <person name="Floudas D."/>
            <person name="Bentzer J."/>
            <person name="Ahren D."/>
            <person name="Johansson T."/>
            <person name="Persson P."/>
            <person name="Tunlid A."/>
        </authorList>
    </citation>
    <scope>NUCLEOTIDE SEQUENCE [LARGE SCALE GENOMIC DNA]</scope>
    <source>
        <strain evidence="2 3">CBS 291.85</strain>
    </source>
</reference>
<keyword evidence="3" id="KW-1185">Reference proteome</keyword>